<dbReference type="GO" id="GO:0006793">
    <property type="term" value="P:phosphorus metabolic process"/>
    <property type="evidence" value="ECO:0007669"/>
    <property type="project" value="UniProtKB-ARBA"/>
</dbReference>
<dbReference type="PANTHER" id="PTHR47962">
    <property type="entry name" value="ATP-DEPENDENT HELICASE LHR-RELATED-RELATED"/>
    <property type="match status" value="1"/>
</dbReference>
<protein>
    <recommendedName>
        <fullName evidence="6">DUF3427 domain-containing protein</fullName>
    </recommendedName>
</protein>
<comment type="caution">
    <text evidence="4">The sequence shown here is derived from an EMBL/GenBank/DDBJ whole genome shotgun (WGS) entry which is preliminary data.</text>
</comment>
<dbReference type="PANTHER" id="PTHR47962:SF7">
    <property type="entry name" value="MITOCHONDRIAL ATP-DEPENDENT HELICASE IRC3-RELATED"/>
    <property type="match status" value="1"/>
</dbReference>
<gene>
    <name evidence="4" type="ORF">LptCag_2237</name>
</gene>
<dbReference type="PROSITE" id="PS50035">
    <property type="entry name" value="PLD"/>
    <property type="match status" value="1"/>
</dbReference>
<evidence type="ECO:0008006" key="6">
    <source>
        <dbReference type="Google" id="ProtNLM"/>
    </source>
</evidence>
<dbReference type="Pfam" id="PF04851">
    <property type="entry name" value="ResIII"/>
    <property type="match status" value="1"/>
</dbReference>
<dbReference type="InterPro" id="IPR001736">
    <property type="entry name" value="PLipase_D/transphosphatidylase"/>
</dbReference>
<dbReference type="CDD" id="cd09203">
    <property type="entry name" value="PLDc_N_DEXD_b1"/>
    <property type="match status" value="1"/>
</dbReference>
<sequence>MSSPEEEFLPPGLYERLVDRLLEKRVGELESAGLKVDRVSVGSAELPFLLSRYLEKRLLSGLRELSGESPDNLRIAFANQILSLLAALSPGESPPELFSPASMIVSVPPVFSGGPAVLEPPLTGLSESTLLTGAPDDPSLLSELDKEIRSADRIDILMSFIKWSGLRILRPALMEATSRGTVPVRVLTTTYLGATEIACLDFLSALPGTEVRISFDEHRTRLHAKAWLFERKSGFSTAYVGSSNISNPALTSGLEWNLKVTMEDQPGVLEKIRGTFETYWNEASTFVPYSSEKKADVQKILSRSRSRDDFSDTIPFDIRPYPFQEEVLDRLEAEREVHGSFRNLVVSATGTGKTVIAAFDFRRFREQKPDATFLFVAHRQEILEQSLKQFRHILEDRNFGELWVAGSRPVHGQHVFASIQSLDRAAVGRISPEQFDYVVIDEIHHGMAPTYRRLLETLKPRILLGLTATPERSDGLDVRRYFNDRMAADIRLGEAIDRNLLCPFHYFGVTDSVDYRNLRWERGQYDRRDLEHVLTGNDLRNRSVLRALREYCPDLSEVRGIGFCVGVRHAQEMSDLFNRAGIPSASLSADSSREVRDAVSAKISSGEWKFIFVVDLYNEGIDIPVVDTVLFLRPTESLTIFLQQLGRGLRQRRGKTHLTVLDFVGHMHEKFDCASRLSALSGQPSYRIRKEVEEGFPHLPAGCVIQLERVARDHVLENIRKSLSLRRGSWVEKVREMAGDLKRPPRLREFFQAFRPPLPALYRKGGQVFRGWKRFLVEAGVIPDFSDPDESILTRGIGRMVHLSAGRYPDLLRGMAGGEPVGELEARFPPRQFLMAHYALWGETPEKTGLGKVSETVQKLRKNPVLCDELQELLELARDLALFPVFKTARTEDIPLDVHGTYTRDEILAAAGLFGFDRRVEVREGVRFVPEAKLDLLFVTLDKSEKEYSPSTMYEDYALSDRLFHWQSQSTTNERSSTGQRYIHHQKTGHRIFLFLRKKKKTADRPFAVSEPYVFAGPVFYRSHQGSRPMTVIWELAFPLPAHLFRESARLGVRI</sequence>
<dbReference type="PATRIC" id="fig|178606.4.peg.14"/>
<proteinExistence type="predicted"/>
<dbReference type="CDD" id="cd18032">
    <property type="entry name" value="DEXHc_RE_I_III_res"/>
    <property type="match status" value="1"/>
</dbReference>
<feature type="domain" description="PLD phosphodiesterase" evidence="1">
    <location>
        <begin position="218"/>
        <end position="249"/>
    </location>
</feature>
<dbReference type="Pfam" id="PF13091">
    <property type="entry name" value="PLDc_2"/>
    <property type="match status" value="1"/>
</dbReference>
<dbReference type="InterPro" id="IPR052511">
    <property type="entry name" value="ATP-dep_Helicase"/>
</dbReference>
<dbReference type="EMBL" id="JPGK01000001">
    <property type="protein sequence ID" value="KGA94803.1"/>
    <property type="molecule type" value="Genomic_DNA"/>
</dbReference>
<dbReference type="Gene3D" id="3.40.50.300">
    <property type="entry name" value="P-loop containing nucleotide triphosphate hydrolases"/>
    <property type="match status" value="2"/>
</dbReference>
<dbReference type="InterPro" id="IPR025202">
    <property type="entry name" value="PLD-like_dom"/>
</dbReference>
<feature type="domain" description="Helicase ATP-binding" evidence="2">
    <location>
        <begin position="334"/>
        <end position="488"/>
    </location>
</feature>
<reference evidence="4 5" key="1">
    <citation type="submission" date="2014-06" db="EMBL/GenBank/DDBJ databases">
        <title>Draft genome sequence of iron oxidizing acidophile Leptospirillum ferriphilum DSM14647.</title>
        <authorList>
            <person name="Cardenas J.P."/>
            <person name="Lazcano M."/>
            <person name="Ossandon F.J."/>
            <person name="Corbett M."/>
            <person name="Holmes D.S."/>
            <person name="Watkin E."/>
        </authorList>
    </citation>
    <scope>NUCLEOTIDE SEQUENCE [LARGE SCALE GENOMIC DNA]</scope>
    <source>
        <strain evidence="4 5">DSM 14647</strain>
    </source>
</reference>
<dbReference type="CDD" id="cd18799">
    <property type="entry name" value="SF2_C_EcoAI-like"/>
    <property type="match status" value="1"/>
</dbReference>
<dbReference type="GO" id="GO:0005524">
    <property type="term" value="F:ATP binding"/>
    <property type="evidence" value="ECO:0007669"/>
    <property type="project" value="InterPro"/>
</dbReference>
<feature type="domain" description="Helicase C-terminal" evidence="3">
    <location>
        <begin position="547"/>
        <end position="711"/>
    </location>
</feature>
<evidence type="ECO:0000313" key="5">
    <source>
        <dbReference type="Proteomes" id="UP000029452"/>
    </source>
</evidence>
<dbReference type="InterPro" id="IPR021835">
    <property type="entry name" value="DUF3427"/>
</dbReference>
<dbReference type="OrthoDB" id="9804086at2"/>
<evidence type="ECO:0000259" key="3">
    <source>
        <dbReference type="PROSITE" id="PS51194"/>
    </source>
</evidence>
<accession>A0A094WB82</accession>
<dbReference type="Proteomes" id="UP000029452">
    <property type="component" value="Unassembled WGS sequence"/>
</dbReference>
<dbReference type="SUPFAM" id="SSF56024">
    <property type="entry name" value="Phospholipase D/nuclease"/>
    <property type="match status" value="1"/>
</dbReference>
<dbReference type="REBASE" id="98520">
    <property type="entry name" value="Lfe14647ORF2237P"/>
</dbReference>
<dbReference type="Gene3D" id="3.30.870.10">
    <property type="entry name" value="Endonuclease Chain A"/>
    <property type="match status" value="1"/>
</dbReference>
<dbReference type="InterPro" id="IPR014001">
    <property type="entry name" value="Helicase_ATP-bd"/>
</dbReference>
<dbReference type="SMART" id="SM00487">
    <property type="entry name" value="DEXDc"/>
    <property type="match status" value="1"/>
</dbReference>
<dbReference type="InterPro" id="IPR006935">
    <property type="entry name" value="Helicase/UvrB_N"/>
</dbReference>
<name>A0A094WB82_9BACT</name>
<dbReference type="GO" id="GO:0003677">
    <property type="term" value="F:DNA binding"/>
    <property type="evidence" value="ECO:0007669"/>
    <property type="project" value="InterPro"/>
</dbReference>
<dbReference type="GO" id="GO:0016887">
    <property type="term" value="F:ATP hydrolysis activity"/>
    <property type="evidence" value="ECO:0007669"/>
    <property type="project" value="TreeGrafter"/>
</dbReference>
<dbReference type="AlphaFoldDB" id="A0A094WB82"/>
<evidence type="ECO:0000313" key="4">
    <source>
        <dbReference type="EMBL" id="KGA94803.1"/>
    </source>
</evidence>
<dbReference type="Pfam" id="PF00271">
    <property type="entry name" value="Helicase_C"/>
    <property type="match status" value="1"/>
</dbReference>
<dbReference type="InterPro" id="IPR027417">
    <property type="entry name" value="P-loop_NTPase"/>
</dbReference>
<dbReference type="PROSITE" id="PS51194">
    <property type="entry name" value="HELICASE_CTER"/>
    <property type="match status" value="1"/>
</dbReference>
<dbReference type="SMART" id="SM00490">
    <property type="entry name" value="HELICc"/>
    <property type="match status" value="1"/>
</dbReference>
<dbReference type="RefSeq" id="WP_052157676.1">
    <property type="nucleotide sequence ID" value="NZ_JPGK01000001.1"/>
</dbReference>
<dbReference type="PROSITE" id="PS51192">
    <property type="entry name" value="HELICASE_ATP_BIND_1"/>
    <property type="match status" value="1"/>
</dbReference>
<dbReference type="InterPro" id="IPR001650">
    <property type="entry name" value="Helicase_C-like"/>
</dbReference>
<evidence type="ECO:0000259" key="2">
    <source>
        <dbReference type="PROSITE" id="PS51192"/>
    </source>
</evidence>
<dbReference type="Pfam" id="PF11907">
    <property type="entry name" value="DUF3427"/>
    <property type="match status" value="1"/>
</dbReference>
<organism evidence="4 5">
    <name type="scientific">Leptospirillum ferriphilum</name>
    <dbReference type="NCBI Taxonomy" id="178606"/>
    <lineage>
        <taxon>Bacteria</taxon>
        <taxon>Pseudomonadati</taxon>
        <taxon>Nitrospirota</taxon>
        <taxon>Nitrospiria</taxon>
        <taxon>Nitrospirales</taxon>
        <taxon>Nitrospiraceae</taxon>
        <taxon>Leptospirillum</taxon>
    </lineage>
</organism>
<evidence type="ECO:0000259" key="1">
    <source>
        <dbReference type="PROSITE" id="PS50035"/>
    </source>
</evidence>
<dbReference type="SUPFAM" id="SSF52540">
    <property type="entry name" value="P-loop containing nucleoside triphosphate hydrolases"/>
    <property type="match status" value="1"/>
</dbReference>